<dbReference type="Pfam" id="PF01381">
    <property type="entry name" value="HTH_3"/>
    <property type="match status" value="1"/>
</dbReference>
<evidence type="ECO:0000259" key="2">
    <source>
        <dbReference type="PROSITE" id="PS50943"/>
    </source>
</evidence>
<evidence type="ECO:0000256" key="1">
    <source>
        <dbReference type="SAM" id="MobiDB-lite"/>
    </source>
</evidence>
<sequence>MLHARQLIAARALAGWSQEDLAAAAGVSLSTVRGLEGASRDTKFSSVVAIIEALRRRGVELAQSSERFMGGVLVVRGSPSDWLCPMPSEEGGDPSRSVAHGDNGVLLGGTGPEPSGGDEAGRDAPANPAGCVEAPAPRRGRKADP</sequence>
<dbReference type="SMART" id="SM00530">
    <property type="entry name" value="HTH_XRE"/>
    <property type="match status" value="1"/>
</dbReference>
<dbReference type="CDD" id="cd00093">
    <property type="entry name" value="HTH_XRE"/>
    <property type="match status" value="1"/>
</dbReference>
<feature type="region of interest" description="Disordered" evidence="1">
    <location>
        <begin position="79"/>
        <end position="145"/>
    </location>
</feature>
<feature type="domain" description="HTH cro/C1-type" evidence="2">
    <location>
        <begin position="7"/>
        <end position="61"/>
    </location>
</feature>
<accession>A0A9X1IGK0</accession>
<gene>
    <name evidence="3" type="ORF">LHA35_21290</name>
</gene>
<dbReference type="InterPro" id="IPR001387">
    <property type="entry name" value="Cro/C1-type_HTH"/>
</dbReference>
<dbReference type="EMBL" id="JAJAQI010000039">
    <property type="protein sequence ID" value="MCB4824269.1"/>
    <property type="molecule type" value="Genomic_DNA"/>
</dbReference>
<keyword evidence="4" id="KW-1185">Reference proteome</keyword>
<name>A0A9X1IGK0_9PROT</name>
<comment type="caution">
    <text evidence="3">The sequence shown here is derived from an EMBL/GenBank/DDBJ whole genome shotgun (WGS) entry which is preliminary data.</text>
</comment>
<dbReference type="Gene3D" id="1.10.260.40">
    <property type="entry name" value="lambda repressor-like DNA-binding domains"/>
    <property type="match status" value="1"/>
</dbReference>
<dbReference type="PROSITE" id="PS50943">
    <property type="entry name" value="HTH_CROC1"/>
    <property type="match status" value="1"/>
</dbReference>
<dbReference type="InterPro" id="IPR010982">
    <property type="entry name" value="Lambda_DNA-bd_dom_sf"/>
</dbReference>
<reference evidence="3" key="1">
    <citation type="submission" date="2021-10" db="EMBL/GenBank/DDBJ databases">
        <title>Roseicella aerolatum sp. nov., isolated from aerosols of e-waste dismantling site.</title>
        <authorList>
            <person name="Qin T."/>
        </authorList>
    </citation>
    <scope>NUCLEOTIDE SEQUENCE</scope>
    <source>
        <strain evidence="3">GB24</strain>
    </source>
</reference>
<evidence type="ECO:0000313" key="3">
    <source>
        <dbReference type="EMBL" id="MCB4824269.1"/>
    </source>
</evidence>
<dbReference type="GO" id="GO:0003677">
    <property type="term" value="F:DNA binding"/>
    <property type="evidence" value="ECO:0007669"/>
    <property type="project" value="InterPro"/>
</dbReference>
<organism evidence="3 4">
    <name type="scientific">Roseicella aerolata</name>
    <dbReference type="NCBI Taxonomy" id="2883479"/>
    <lineage>
        <taxon>Bacteria</taxon>
        <taxon>Pseudomonadati</taxon>
        <taxon>Pseudomonadota</taxon>
        <taxon>Alphaproteobacteria</taxon>
        <taxon>Acetobacterales</taxon>
        <taxon>Roseomonadaceae</taxon>
        <taxon>Roseicella</taxon>
    </lineage>
</organism>
<dbReference type="AlphaFoldDB" id="A0A9X1IGK0"/>
<proteinExistence type="predicted"/>
<protein>
    <submittedName>
        <fullName evidence="3">Helix-turn-helix transcriptional regulator</fullName>
    </submittedName>
</protein>
<dbReference type="Proteomes" id="UP001139311">
    <property type="component" value="Unassembled WGS sequence"/>
</dbReference>
<evidence type="ECO:0000313" key="4">
    <source>
        <dbReference type="Proteomes" id="UP001139311"/>
    </source>
</evidence>
<dbReference type="SUPFAM" id="SSF47413">
    <property type="entry name" value="lambda repressor-like DNA-binding domains"/>
    <property type="match status" value="1"/>
</dbReference>